<dbReference type="GO" id="GO:0003824">
    <property type="term" value="F:catalytic activity"/>
    <property type="evidence" value="ECO:0007669"/>
    <property type="project" value="InterPro"/>
</dbReference>
<dbReference type="SUPFAM" id="SSF53254">
    <property type="entry name" value="Phosphoglycerate mutase-like"/>
    <property type="match status" value="1"/>
</dbReference>
<dbReference type="InterPro" id="IPR001345">
    <property type="entry name" value="PG/BPGM_mutase_AS"/>
</dbReference>
<dbReference type="RefSeq" id="WP_118334239.1">
    <property type="nucleotide sequence ID" value="NZ_AP025567.1"/>
</dbReference>
<reference evidence="1 2" key="1">
    <citation type="submission" date="2018-08" db="EMBL/GenBank/DDBJ databases">
        <title>A genome reference for cultivated species of the human gut microbiota.</title>
        <authorList>
            <person name="Zou Y."/>
            <person name="Xue W."/>
            <person name="Luo G."/>
        </authorList>
    </citation>
    <scope>NUCLEOTIDE SEQUENCE [LARGE SCALE GENOMIC DNA]</scope>
    <source>
        <strain evidence="1 2">AM07-24</strain>
    </source>
</reference>
<dbReference type="Proteomes" id="UP000284841">
    <property type="component" value="Unassembled WGS sequence"/>
</dbReference>
<evidence type="ECO:0000313" key="1">
    <source>
        <dbReference type="EMBL" id="RHJ90064.1"/>
    </source>
</evidence>
<protein>
    <submittedName>
        <fullName evidence="1">Histidine phosphatase family protein</fullName>
    </submittedName>
</protein>
<dbReference type="STRING" id="1776384.GCA_900086585_03459"/>
<dbReference type="OrthoDB" id="1680942at2"/>
<name>A0A415E8N2_9FIRM</name>
<accession>A0A415E8N2</accession>
<keyword evidence="2" id="KW-1185">Reference proteome</keyword>
<gene>
    <name evidence="1" type="ORF">DW099_05805</name>
</gene>
<dbReference type="Gene3D" id="3.40.50.1240">
    <property type="entry name" value="Phosphoglycerate mutase-like"/>
    <property type="match status" value="1"/>
</dbReference>
<dbReference type="InterPro" id="IPR013078">
    <property type="entry name" value="His_Pase_superF_clade-1"/>
</dbReference>
<dbReference type="PROSITE" id="PS00175">
    <property type="entry name" value="PG_MUTASE"/>
    <property type="match status" value="1"/>
</dbReference>
<evidence type="ECO:0000313" key="2">
    <source>
        <dbReference type="Proteomes" id="UP000284841"/>
    </source>
</evidence>
<dbReference type="InterPro" id="IPR029033">
    <property type="entry name" value="His_PPase_superfam"/>
</dbReference>
<dbReference type="AlphaFoldDB" id="A0A415E8N2"/>
<dbReference type="Pfam" id="PF00300">
    <property type="entry name" value="His_Phos_1"/>
    <property type="match status" value="1"/>
</dbReference>
<proteinExistence type="predicted"/>
<dbReference type="EMBL" id="QRMS01000001">
    <property type="protein sequence ID" value="RHJ90064.1"/>
    <property type="molecule type" value="Genomic_DNA"/>
</dbReference>
<sequence>MRIRIIRHGEVDYNWGRKLDSKGYDRSCREYDESSIKDSEKRLILAEGEPIFISSLERTFHTAKQVFGDEEVHRSKNFDEVPLRSYKDTEKKHAVWVWNVLARVQWFFNSGRQPETRKMSQQRARTAIAELEEAGTDCSLVCHRFFMMVLCHELKKAGYKIEKSRRINIKNLDVIEAIK</sequence>
<comment type="caution">
    <text evidence="1">The sequence shown here is derived from an EMBL/GenBank/DDBJ whole genome shotgun (WGS) entry which is preliminary data.</text>
</comment>
<organism evidence="1 2">
    <name type="scientific">Emergencia timonensis</name>
    <dbReference type="NCBI Taxonomy" id="1776384"/>
    <lineage>
        <taxon>Bacteria</taxon>
        <taxon>Bacillati</taxon>
        <taxon>Bacillota</taxon>
        <taxon>Clostridia</taxon>
        <taxon>Peptostreptococcales</taxon>
        <taxon>Anaerovoracaceae</taxon>
        <taxon>Emergencia</taxon>
    </lineage>
</organism>